<gene>
    <name evidence="10" type="primary">secE</name>
    <name evidence="10" type="ORF">H9897_02655</name>
</gene>
<feature type="coiled-coil region" evidence="8">
    <location>
        <begin position="51"/>
        <end position="113"/>
    </location>
</feature>
<comment type="caution">
    <text evidence="10">The sequence shown here is derived from an EMBL/GenBank/DDBJ whole genome shotgun (WGS) entry which is preliminary data.</text>
</comment>
<evidence type="ECO:0000256" key="4">
    <source>
        <dbReference type="ARBA" id="ARBA00022927"/>
    </source>
</evidence>
<dbReference type="GO" id="GO:0006886">
    <property type="term" value="P:intracellular protein transport"/>
    <property type="evidence" value="ECO:0007669"/>
    <property type="project" value="InterPro"/>
</dbReference>
<reference evidence="10" key="1">
    <citation type="journal article" date="2021" name="PeerJ">
        <title>Extensive microbial diversity within the chicken gut microbiome revealed by metagenomics and culture.</title>
        <authorList>
            <person name="Gilroy R."/>
            <person name="Ravi A."/>
            <person name="Getino M."/>
            <person name="Pursley I."/>
            <person name="Horton D.L."/>
            <person name="Alikhan N.F."/>
            <person name="Baker D."/>
            <person name="Gharbi K."/>
            <person name="Hall N."/>
            <person name="Watson M."/>
            <person name="Adriaenssens E.M."/>
            <person name="Foster-Nyarko E."/>
            <person name="Jarju S."/>
            <person name="Secka A."/>
            <person name="Antonio M."/>
            <person name="Oren A."/>
            <person name="Chaudhuri R.R."/>
            <person name="La Ragione R."/>
            <person name="Hildebrand F."/>
            <person name="Pallen M.J."/>
        </authorList>
    </citation>
    <scope>NUCLEOTIDE SEQUENCE</scope>
    <source>
        <strain evidence="10">A5-1222</strain>
    </source>
</reference>
<dbReference type="GO" id="GO:0016020">
    <property type="term" value="C:membrane"/>
    <property type="evidence" value="ECO:0007669"/>
    <property type="project" value="UniProtKB-SubCell"/>
</dbReference>
<evidence type="ECO:0000256" key="6">
    <source>
        <dbReference type="ARBA" id="ARBA00023010"/>
    </source>
</evidence>
<dbReference type="EMBL" id="JAHLFM010000041">
    <property type="protein sequence ID" value="MBU3831031.1"/>
    <property type="molecule type" value="Genomic_DNA"/>
</dbReference>
<evidence type="ECO:0000256" key="5">
    <source>
        <dbReference type="ARBA" id="ARBA00022989"/>
    </source>
</evidence>
<keyword evidence="3 9" id="KW-0812">Transmembrane</keyword>
<keyword evidence="8" id="KW-0175">Coiled coil</keyword>
<organism evidence="10 11">
    <name type="scientific">Candidatus Ureaplasma intestinipullorum</name>
    <dbReference type="NCBI Taxonomy" id="2838770"/>
    <lineage>
        <taxon>Bacteria</taxon>
        <taxon>Bacillati</taxon>
        <taxon>Mycoplasmatota</taxon>
        <taxon>Mycoplasmoidales</taxon>
        <taxon>Mycoplasmoidaceae</taxon>
        <taxon>Ureaplasma</taxon>
    </lineage>
</organism>
<dbReference type="NCBIfam" id="TIGR00964">
    <property type="entry name" value="secE_bact"/>
    <property type="match status" value="1"/>
</dbReference>
<evidence type="ECO:0000256" key="9">
    <source>
        <dbReference type="SAM" id="Phobius"/>
    </source>
</evidence>
<dbReference type="GO" id="GO:0009306">
    <property type="term" value="P:protein secretion"/>
    <property type="evidence" value="ECO:0007669"/>
    <property type="project" value="InterPro"/>
</dbReference>
<dbReference type="AlphaFoldDB" id="A0A9E2KWF6"/>
<evidence type="ECO:0000256" key="3">
    <source>
        <dbReference type="ARBA" id="ARBA00022692"/>
    </source>
</evidence>
<reference evidence="10" key="2">
    <citation type="submission" date="2021-04" db="EMBL/GenBank/DDBJ databases">
        <authorList>
            <person name="Gilroy R."/>
        </authorList>
    </citation>
    <scope>NUCLEOTIDE SEQUENCE</scope>
    <source>
        <strain evidence="10">A5-1222</strain>
    </source>
</reference>
<dbReference type="GO" id="GO:0008320">
    <property type="term" value="F:protein transmembrane transporter activity"/>
    <property type="evidence" value="ECO:0007669"/>
    <property type="project" value="InterPro"/>
</dbReference>
<keyword evidence="6" id="KW-0811">Translocation</keyword>
<protein>
    <submittedName>
        <fullName evidence="10">Preprotein translocase subunit SecE</fullName>
    </submittedName>
</protein>
<dbReference type="Gene3D" id="1.20.5.1030">
    <property type="entry name" value="Preprotein translocase secy subunit"/>
    <property type="match status" value="1"/>
</dbReference>
<evidence type="ECO:0000256" key="1">
    <source>
        <dbReference type="ARBA" id="ARBA00004370"/>
    </source>
</evidence>
<dbReference type="Proteomes" id="UP000824247">
    <property type="component" value="Unassembled WGS sequence"/>
</dbReference>
<keyword evidence="5 9" id="KW-1133">Transmembrane helix</keyword>
<feature type="transmembrane region" description="Helical" evidence="9">
    <location>
        <begin position="147"/>
        <end position="168"/>
    </location>
</feature>
<dbReference type="InterPro" id="IPR001901">
    <property type="entry name" value="Translocase_SecE/Sec61-g"/>
</dbReference>
<name>A0A9E2KWF6_9BACT</name>
<evidence type="ECO:0000313" key="11">
    <source>
        <dbReference type="Proteomes" id="UP000824247"/>
    </source>
</evidence>
<comment type="subcellular location">
    <subcellularLocation>
        <location evidence="1">Membrane</location>
    </subcellularLocation>
</comment>
<keyword evidence="7 9" id="KW-0472">Membrane</keyword>
<keyword evidence="2" id="KW-0813">Transport</keyword>
<keyword evidence="4" id="KW-0653">Protein transport</keyword>
<dbReference type="InterPro" id="IPR005807">
    <property type="entry name" value="SecE_bac"/>
</dbReference>
<evidence type="ECO:0000256" key="7">
    <source>
        <dbReference type="ARBA" id="ARBA00023136"/>
    </source>
</evidence>
<proteinExistence type="predicted"/>
<dbReference type="InterPro" id="IPR038379">
    <property type="entry name" value="SecE_sf"/>
</dbReference>
<dbReference type="GO" id="GO:0006605">
    <property type="term" value="P:protein targeting"/>
    <property type="evidence" value="ECO:0007669"/>
    <property type="project" value="InterPro"/>
</dbReference>
<accession>A0A9E2KWF6</accession>
<dbReference type="Pfam" id="PF00584">
    <property type="entry name" value="SecE"/>
    <property type="match status" value="1"/>
</dbReference>
<sequence length="174" mass="21299">MKDKVKRKRILDERKKSINIEEKPFINQNDDYETLKRKQELQEQFLDREQILILEKKIKLAKIKANELNDEFKRKYHSQLSNYEFRKKFKKIKNEREKVVQKLEKQLHKLKKDYEYKWETGNFKIKRWFLGMGKEFTRISWASKKSVWISFIVVVVIVLILATIFLGIDRLFSI</sequence>
<evidence type="ECO:0000256" key="8">
    <source>
        <dbReference type="SAM" id="Coils"/>
    </source>
</evidence>
<evidence type="ECO:0000256" key="2">
    <source>
        <dbReference type="ARBA" id="ARBA00022448"/>
    </source>
</evidence>
<evidence type="ECO:0000313" key="10">
    <source>
        <dbReference type="EMBL" id="MBU3831031.1"/>
    </source>
</evidence>